<dbReference type="RefSeq" id="XP_037217251.1">
    <property type="nucleotide sequence ID" value="XM_037365839.1"/>
</dbReference>
<dbReference type="AlphaFoldDB" id="A0A8H6SEJ3"/>
<reference evidence="2" key="1">
    <citation type="submission" date="2020-05" db="EMBL/GenBank/DDBJ databases">
        <title>Mycena genomes resolve the evolution of fungal bioluminescence.</title>
        <authorList>
            <person name="Tsai I.J."/>
        </authorList>
    </citation>
    <scope>NUCLEOTIDE SEQUENCE</scope>
    <source>
        <strain evidence="2">171206Taipei</strain>
    </source>
</reference>
<evidence type="ECO:0000256" key="1">
    <source>
        <dbReference type="SAM" id="MobiDB-lite"/>
    </source>
</evidence>
<dbReference type="GeneID" id="59348355"/>
<accession>A0A8H6SEJ3</accession>
<gene>
    <name evidence="2" type="ORF">MIND_00921000</name>
</gene>
<dbReference type="Gene3D" id="3.40.50.300">
    <property type="entry name" value="P-loop containing nucleotide triphosphate hydrolases"/>
    <property type="match status" value="1"/>
</dbReference>
<evidence type="ECO:0000313" key="3">
    <source>
        <dbReference type="Proteomes" id="UP000636479"/>
    </source>
</evidence>
<name>A0A8H6SEJ3_9AGAR</name>
<comment type="caution">
    <text evidence="2">The sequence shown here is derived from an EMBL/GenBank/DDBJ whole genome shotgun (WGS) entry which is preliminary data.</text>
</comment>
<sequence length="454" mass="49942">MESTALDAHGASSRATIDPKATSRTRGILESRHQEGLVPTISSAGGAKFRVLVAGRLQAGKTTLVNTLCGTVLEPGKEDIETGIPHPSLLLHDSAGFEGAGGSRMRLVKTFLAKRGLARTFPERVHAIWYCICTDTGMQLSPGDLHFFDNDIAQKVPVIAVFTRYRGLVTRAFADLRITLKRVEAKEKRFEKARELLQLQYIDPLKALRYPPTAFIQVDDLLDETTNLEHLVHRTLELMTEDRLRPTVSSVRQINLDYCMESAVSEYDLSTLKKAQISRFVLCDIIRTSGKLVYDLGLVTDSEMATRTKLTSRQAPVESAPAITDLNDEHLAPAIAACQSGLSRKFAITSAHTKRAEVIATLCICIEQTSSEGSASMDDFPGAFSQAVDAYFAPNSVVRASVNKEIAKLSPYDYRETQDPTSDCPSQRPATAKLIQIIKAHRLRLTIAAEEPQV</sequence>
<organism evidence="2 3">
    <name type="scientific">Mycena indigotica</name>
    <dbReference type="NCBI Taxonomy" id="2126181"/>
    <lineage>
        <taxon>Eukaryota</taxon>
        <taxon>Fungi</taxon>
        <taxon>Dikarya</taxon>
        <taxon>Basidiomycota</taxon>
        <taxon>Agaricomycotina</taxon>
        <taxon>Agaricomycetes</taxon>
        <taxon>Agaricomycetidae</taxon>
        <taxon>Agaricales</taxon>
        <taxon>Marasmiineae</taxon>
        <taxon>Mycenaceae</taxon>
        <taxon>Mycena</taxon>
    </lineage>
</organism>
<dbReference type="SUPFAM" id="SSF52540">
    <property type="entry name" value="P-loop containing nucleoside triphosphate hydrolases"/>
    <property type="match status" value="1"/>
</dbReference>
<proteinExistence type="predicted"/>
<dbReference type="EMBL" id="JACAZF010000008">
    <property type="protein sequence ID" value="KAF7296892.1"/>
    <property type="molecule type" value="Genomic_DNA"/>
</dbReference>
<dbReference type="InterPro" id="IPR027417">
    <property type="entry name" value="P-loop_NTPase"/>
</dbReference>
<dbReference type="OrthoDB" id="59699at2759"/>
<feature type="region of interest" description="Disordered" evidence="1">
    <location>
        <begin position="1"/>
        <end position="31"/>
    </location>
</feature>
<protein>
    <recommendedName>
        <fullName evidence="4">G domain-containing protein</fullName>
    </recommendedName>
</protein>
<evidence type="ECO:0008006" key="4">
    <source>
        <dbReference type="Google" id="ProtNLM"/>
    </source>
</evidence>
<dbReference type="Proteomes" id="UP000636479">
    <property type="component" value="Unassembled WGS sequence"/>
</dbReference>
<keyword evidence="3" id="KW-1185">Reference proteome</keyword>
<evidence type="ECO:0000313" key="2">
    <source>
        <dbReference type="EMBL" id="KAF7296892.1"/>
    </source>
</evidence>